<name>A0A9W7AC97_9STRA</name>
<evidence type="ECO:0000256" key="3">
    <source>
        <dbReference type="SAM" id="SignalP"/>
    </source>
</evidence>
<proteinExistence type="predicted"/>
<feature type="transmembrane region" description="Helical" evidence="2">
    <location>
        <begin position="500"/>
        <end position="522"/>
    </location>
</feature>
<evidence type="ECO:0000313" key="5">
    <source>
        <dbReference type="Proteomes" id="UP001165085"/>
    </source>
</evidence>
<keyword evidence="2" id="KW-1133">Transmembrane helix</keyword>
<keyword evidence="2" id="KW-0812">Transmembrane</keyword>
<keyword evidence="2" id="KW-0472">Membrane</keyword>
<keyword evidence="5" id="KW-1185">Reference proteome</keyword>
<sequence length="672" mass="76546">MFNILNFLLLLSLSFTNLNSALAAFGRAATCASTCVDAKCVWKDGDPPSPNEATCDGVGDGDGDGEYCKSNEDYVVNTFETPVAKLAEDILVEDSQASMDMRIKICESEEQQEESLSTYVYTFNVYADDVLFYTEGLKCKDGTVDICLPGGSKYTFSIASRSTVNPEVEISVRQCFMPVESCFVPFEGHAITDPWKAYLGFMILFSMIGTTFVRKTNNYKGESDIEDQVANSSGFHALPPRYWTIHFLYLFQAIFAIVFGGVVYWASLCPRRIGSLLDSDHAEEIKETLCSNKQIRYWMWYVGWLFHLAGFGLSIHVYVSVCALYFKKKRLGEAEKESENPAPIDSDQKTVIFGSDHPTFRYFIIACCSPIMTPATALVNVVMTATPLGGVFQACFFLVPFWEFYEQRDLIHHIRIKGARIKLHLSFTDAYFFYLTELMKNYMSWNLYEYMCWISFGGSKKKQNKWLDQHITWRGNVPQGLNNDFRILDKHFPFMENVKLGILAVFFGWCPVLCVFHMYPFYDCRIRNLVLGGSRLKLGKYYTFNGYLKCYLSGWCGLFSADYKTYVDENIKYSKALKAINSRQASSFEAEMQGNPLPEAQEREKKMKKKKKKKEKKDRDGRSSRSSKSKSNTPPQGALPPLPPPREPESEEEDDGPTGESTWTAPKNFPYD</sequence>
<comment type="caution">
    <text evidence="4">The sequence shown here is derived from an EMBL/GenBank/DDBJ whole genome shotgun (WGS) entry which is preliminary data.</text>
</comment>
<feature type="signal peptide" evidence="3">
    <location>
        <begin position="1"/>
        <end position="23"/>
    </location>
</feature>
<reference evidence="5" key="1">
    <citation type="journal article" date="2023" name="Commun. Biol.">
        <title>Genome analysis of Parmales, the sister group of diatoms, reveals the evolutionary specialization of diatoms from phago-mixotrophs to photoautotrophs.</title>
        <authorList>
            <person name="Ban H."/>
            <person name="Sato S."/>
            <person name="Yoshikawa S."/>
            <person name="Yamada K."/>
            <person name="Nakamura Y."/>
            <person name="Ichinomiya M."/>
            <person name="Sato N."/>
            <person name="Blanc-Mathieu R."/>
            <person name="Endo H."/>
            <person name="Kuwata A."/>
            <person name="Ogata H."/>
        </authorList>
    </citation>
    <scope>NUCLEOTIDE SEQUENCE [LARGE SCALE GENOMIC DNA]</scope>
    <source>
        <strain evidence="5">NIES 3701</strain>
    </source>
</reference>
<dbReference type="OrthoDB" id="10295954at2759"/>
<feature type="compositionally biased region" description="Basic residues" evidence="1">
    <location>
        <begin position="606"/>
        <end position="616"/>
    </location>
</feature>
<feature type="transmembrane region" description="Helical" evidence="2">
    <location>
        <begin position="304"/>
        <end position="326"/>
    </location>
</feature>
<feature type="transmembrane region" description="Helical" evidence="2">
    <location>
        <begin position="362"/>
        <end position="382"/>
    </location>
</feature>
<feature type="chain" id="PRO_5040943224" evidence="3">
    <location>
        <begin position="24"/>
        <end position="672"/>
    </location>
</feature>
<dbReference type="Proteomes" id="UP001165085">
    <property type="component" value="Unassembled WGS sequence"/>
</dbReference>
<feature type="transmembrane region" description="Helical" evidence="2">
    <location>
        <begin position="247"/>
        <end position="267"/>
    </location>
</feature>
<dbReference type="AlphaFoldDB" id="A0A9W7AC97"/>
<evidence type="ECO:0000256" key="1">
    <source>
        <dbReference type="SAM" id="MobiDB-lite"/>
    </source>
</evidence>
<evidence type="ECO:0000256" key="2">
    <source>
        <dbReference type="SAM" id="Phobius"/>
    </source>
</evidence>
<feature type="region of interest" description="Disordered" evidence="1">
    <location>
        <begin position="588"/>
        <end position="672"/>
    </location>
</feature>
<organism evidence="4 5">
    <name type="scientific">Triparma strigata</name>
    <dbReference type="NCBI Taxonomy" id="1606541"/>
    <lineage>
        <taxon>Eukaryota</taxon>
        <taxon>Sar</taxon>
        <taxon>Stramenopiles</taxon>
        <taxon>Ochrophyta</taxon>
        <taxon>Bolidophyceae</taxon>
        <taxon>Parmales</taxon>
        <taxon>Triparmaceae</taxon>
        <taxon>Triparma</taxon>
    </lineage>
</organism>
<protein>
    <submittedName>
        <fullName evidence="4">Uncharacterized protein</fullName>
    </submittedName>
</protein>
<accession>A0A9W7AC97</accession>
<dbReference type="EMBL" id="BRXY01000132">
    <property type="protein sequence ID" value="GMH69374.1"/>
    <property type="molecule type" value="Genomic_DNA"/>
</dbReference>
<keyword evidence="3" id="KW-0732">Signal</keyword>
<gene>
    <name evidence="4" type="ORF">TrST_g11079</name>
</gene>
<evidence type="ECO:0000313" key="4">
    <source>
        <dbReference type="EMBL" id="GMH69374.1"/>
    </source>
</evidence>